<dbReference type="PROSITE" id="PS50928">
    <property type="entry name" value="ABC_TM1"/>
    <property type="match status" value="1"/>
</dbReference>
<comment type="subcellular location">
    <subcellularLocation>
        <location evidence="1 7">Cell membrane</location>
        <topology evidence="1 7">Multi-pass membrane protein</topology>
    </subcellularLocation>
</comment>
<protein>
    <submittedName>
        <fullName evidence="9">Sugar ABC transporter permease</fullName>
    </submittedName>
</protein>
<dbReference type="EMBL" id="BAAANY010000019">
    <property type="protein sequence ID" value="GAA1691898.1"/>
    <property type="molecule type" value="Genomic_DNA"/>
</dbReference>
<evidence type="ECO:0000256" key="1">
    <source>
        <dbReference type="ARBA" id="ARBA00004651"/>
    </source>
</evidence>
<proteinExistence type="inferred from homology"/>
<evidence type="ECO:0000256" key="2">
    <source>
        <dbReference type="ARBA" id="ARBA00022448"/>
    </source>
</evidence>
<feature type="transmembrane region" description="Helical" evidence="7">
    <location>
        <begin position="115"/>
        <end position="135"/>
    </location>
</feature>
<gene>
    <name evidence="9" type="ORF">GCM10009765_46610</name>
</gene>
<feature type="transmembrane region" description="Helical" evidence="7">
    <location>
        <begin position="164"/>
        <end position="184"/>
    </location>
</feature>
<organism evidence="9 10">
    <name type="scientific">Fodinicola feengrottensis</name>
    <dbReference type="NCBI Taxonomy" id="435914"/>
    <lineage>
        <taxon>Bacteria</taxon>
        <taxon>Bacillati</taxon>
        <taxon>Actinomycetota</taxon>
        <taxon>Actinomycetes</taxon>
        <taxon>Mycobacteriales</taxon>
        <taxon>Fodinicola</taxon>
    </lineage>
</organism>
<feature type="transmembrane region" description="Helical" evidence="7">
    <location>
        <begin position="7"/>
        <end position="29"/>
    </location>
</feature>
<dbReference type="SUPFAM" id="SSF161098">
    <property type="entry name" value="MetI-like"/>
    <property type="match status" value="1"/>
</dbReference>
<keyword evidence="6 7" id="KW-0472">Membrane</keyword>
<feature type="transmembrane region" description="Helical" evidence="7">
    <location>
        <begin position="227"/>
        <end position="245"/>
    </location>
</feature>
<evidence type="ECO:0000313" key="9">
    <source>
        <dbReference type="EMBL" id="GAA1691898.1"/>
    </source>
</evidence>
<sequence>MRHGRNRFIVSFLAAPVAIYLIFVIWPYVQAIGLSMTDWSGLTPTQDFTGFANYIRLAHDPVFWLSLWHNVILLIVLPLITLTLGLFFAFMINVGGRKRKNQTVAGVRGSKLYQVVYFFPQVLSITVIAVLWGAIYNPNNGALNSGLRAIGIPSTISWLSDPKLALGCVIAVMVWWQVGFYVVLFSAGMSAIPDEIYEAVLLDGANRFTTFFKITFPLIWDTIQTGWVYLGIIAMDGFAIVQIMTNGPGGPDGATTVVPFYLWDSAFNHGQAGYGISMGVAMLIVTLLFAVLTLRFSRRERIEF</sequence>
<dbReference type="PANTHER" id="PTHR30193:SF41">
    <property type="entry name" value="DIACETYLCHITOBIOSE UPTAKE SYSTEM PERMEASE PROTEIN NGCF"/>
    <property type="match status" value="1"/>
</dbReference>
<keyword evidence="2 7" id="KW-0813">Transport</keyword>
<keyword evidence="4 7" id="KW-0812">Transmembrane</keyword>
<accession>A0ABN2HQX3</accession>
<reference evidence="9 10" key="1">
    <citation type="journal article" date="2019" name="Int. J. Syst. Evol. Microbiol.">
        <title>The Global Catalogue of Microorganisms (GCM) 10K type strain sequencing project: providing services to taxonomists for standard genome sequencing and annotation.</title>
        <authorList>
            <consortium name="The Broad Institute Genomics Platform"/>
            <consortium name="The Broad Institute Genome Sequencing Center for Infectious Disease"/>
            <person name="Wu L."/>
            <person name="Ma J."/>
        </authorList>
    </citation>
    <scope>NUCLEOTIDE SEQUENCE [LARGE SCALE GENOMIC DNA]</scope>
    <source>
        <strain evidence="9 10">JCM 14718</strain>
    </source>
</reference>
<dbReference type="Pfam" id="PF00528">
    <property type="entry name" value="BPD_transp_1"/>
    <property type="match status" value="1"/>
</dbReference>
<keyword evidence="3" id="KW-1003">Cell membrane</keyword>
<evidence type="ECO:0000256" key="4">
    <source>
        <dbReference type="ARBA" id="ARBA00022692"/>
    </source>
</evidence>
<evidence type="ECO:0000256" key="6">
    <source>
        <dbReference type="ARBA" id="ARBA00023136"/>
    </source>
</evidence>
<dbReference type="Proteomes" id="UP001500618">
    <property type="component" value="Unassembled WGS sequence"/>
</dbReference>
<dbReference type="Gene3D" id="1.10.3720.10">
    <property type="entry name" value="MetI-like"/>
    <property type="match status" value="1"/>
</dbReference>
<evidence type="ECO:0000256" key="3">
    <source>
        <dbReference type="ARBA" id="ARBA00022475"/>
    </source>
</evidence>
<feature type="domain" description="ABC transmembrane type-1" evidence="8">
    <location>
        <begin position="67"/>
        <end position="293"/>
    </location>
</feature>
<evidence type="ECO:0000313" key="10">
    <source>
        <dbReference type="Proteomes" id="UP001500618"/>
    </source>
</evidence>
<dbReference type="PANTHER" id="PTHR30193">
    <property type="entry name" value="ABC TRANSPORTER PERMEASE PROTEIN"/>
    <property type="match status" value="1"/>
</dbReference>
<evidence type="ECO:0000259" key="8">
    <source>
        <dbReference type="PROSITE" id="PS50928"/>
    </source>
</evidence>
<dbReference type="InterPro" id="IPR035906">
    <property type="entry name" value="MetI-like_sf"/>
</dbReference>
<keyword evidence="5 7" id="KW-1133">Transmembrane helix</keyword>
<dbReference type="InterPro" id="IPR051393">
    <property type="entry name" value="ABC_transporter_permease"/>
</dbReference>
<name>A0ABN2HQX3_9ACTN</name>
<keyword evidence="10" id="KW-1185">Reference proteome</keyword>
<evidence type="ECO:0000256" key="5">
    <source>
        <dbReference type="ARBA" id="ARBA00022989"/>
    </source>
</evidence>
<feature type="transmembrane region" description="Helical" evidence="7">
    <location>
        <begin position="71"/>
        <end position="94"/>
    </location>
</feature>
<comment type="caution">
    <text evidence="9">The sequence shown here is derived from an EMBL/GenBank/DDBJ whole genome shotgun (WGS) entry which is preliminary data.</text>
</comment>
<evidence type="ECO:0000256" key="7">
    <source>
        <dbReference type="RuleBase" id="RU363032"/>
    </source>
</evidence>
<comment type="similarity">
    <text evidence="7">Belongs to the binding-protein-dependent transport system permease family.</text>
</comment>
<feature type="transmembrane region" description="Helical" evidence="7">
    <location>
        <begin position="272"/>
        <end position="294"/>
    </location>
</feature>
<dbReference type="CDD" id="cd06261">
    <property type="entry name" value="TM_PBP2"/>
    <property type="match status" value="1"/>
</dbReference>
<dbReference type="InterPro" id="IPR000515">
    <property type="entry name" value="MetI-like"/>
</dbReference>